<comment type="similarity">
    <text evidence="1 5">Belongs to the cytochrome P450 family.</text>
</comment>
<keyword evidence="4 5" id="KW-0349">Heme</keyword>
<dbReference type="OrthoDB" id="781802at2759"/>
<evidence type="ECO:0000256" key="3">
    <source>
        <dbReference type="ARBA" id="ARBA00023004"/>
    </source>
</evidence>
<feature type="transmembrane region" description="Helical" evidence="6">
    <location>
        <begin position="12"/>
        <end position="37"/>
    </location>
</feature>
<dbReference type="SUPFAM" id="SSF48264">
    <property type="entry name" value="Cytochrome P450"/>
    <property type="match status" value="1"/>
</dbReference>
<protein>
    <submittedName>
        <fullName evidence="8">Cytochrome P450 71A1</fullName>
    </submittedName>
</protein>
<dbReference type="GO" id="GO:0004497">
    <property type="term" value="F:monooxygenase activity"/>
    <property type="evidence" value="ECO:0007669"/>
    <property type="project" value="UniProtKB-KW"/>
</dbReference>
<keyword evidence="6" id="KW-1133">Transmembrane helix</keyword>
<dbReference type="PANTHER" id="PTHR47955">
    <property type="entry name" value="CYTOCHROME P450 FAMILY 71 PROTEIN"/>
    <property type="match status" value="1"/>
</dbReference>
<reference evidence="8" key="1">
    <citation type="submission" date="2025-08" db="UniProtKB">
        <authorList>
            <consortium name="RefSeq"/>
        </authorList>
    </citation>
    <scope>IDENTIFICATION</scope>
</reference>
<dbReference type="PROSITE" id="PS00086">
    <property type="entry name" value="CYTOCHROME_P450"/>
    <property type="match status" value="1"/>
</dbReference>
<dbReference type="Gene3D" id="1.10.630.10">
    <property type="entry name" value="Cytochrome P450"/>
    <property type="match status" value="1"/>
</dbReference>
<dbReference type="Proteomes" id="UP000504607">
    <property type="component" value="Chromosome 3"/>
</dbReference>
<dbReference type="InterPro" id="IPR002401">
    <property type="entry name" value="Cyt_P450_E_grp-I"/>
</dbReference>
<organism evidence="7 8">
    <name type="scientific">Elaeis guineensis var. tenera</name>
    <name type="common">Oil palm</name>
    <dbReference type="NCBI Taxonomy" id="51953"/>
    <lineage>
        <taxon>Eukaryota</taxon>
        <taxon>Viridiplantae</taxon>
        <taxon>Streptophyta</taxon>
        <taxon>Embryophyta</taxon>
        <taxon>Tracheophyta</taxon>
        <taxon>Spermatophyta</taxon>
        <taxon>Magnoliopsida</taxon>
        <taxon>Liliopsida</taxon>
        <taxon>Arecaceae</taxon>
        <taxon>Arecoideae</taxon>
        <taxon>Cocoseae</taxon>
        <taxon>Elaeidinae</taxon>
        <taxon>Elaeis</taxon>
    </lineage>
</organism>
<dbReference type="PRINTS" id="PR00463">
    <property type="entry name" value="EP450I"/>
</dbReference>
<dbReference type="KEGG" id="egu:105041571"/>
<dbReference type="InterPro" id="IPR036396">
    <property type="entry name" value="Cyt_P450_sf"/>
</dbReference>
<dbReference type="RefSeq" id="XP_010916817.2">
    <property type="nucleotide sequence ID" value="XM_010918515.3"/>
</dbReference>
<dbReference type="PRINTS" id="PR00385">
    <property type="entry name" value="P450"/>
</dbReference>
<feature type="binding site" description="axial binding residue" evidence="4">
    <location>
        <position position="465"/>
    </location>
    <ligand>
        <name>heme</name>
        <dbReference type="ChEBI" id="CHEBI:30413"/>
    </ligand>
    <ligandPart>
        <name>Fe</name>
        <dbReference type="ChEBI" id="CHEBI:18248"/>
    </ligandPart>
</feature>
<keyword evidence="6" id="KW-0812">Transmembrane</keyword>
<dbReference type="InterPro" id="IPR017972">
    <property type="entry name" value="Cyt_P450_CS"/>
</dbReference>
<accession>A0A6I9QYZ5</accession>
<proteinExistence type="inferred from homology"/>
<evidence type="ECO:0000256" key="2">
    <source>
        <dbReference type="ARBA" id="ARBA00022723"/>
    </source>
</evidence>
<dbReference type="AlphaFoldDB" id="A0A6I9QYZ5"/>
<feature type="transmembrane region" description="Helical" evidence="6">
    <location>
        <begin position="82"/>
        <end position="101"/>
    </location>
</feature>
<dbReference type="Pfam" id="PF00067">
    <property type="entry name" value="p450"/>
    <property type="match status" value="1"/>
</dbReference>
<keyword evidence="3 4" id="KW-0408">Iron</keyword>
<dbReference type="FunCoup" id="A0A6I9QYZ5">
    <property type="interactions" value="501"/>
</dbReference>
<evidence type="ECO:0000256" key="4">
    <source>
        <dbReference type="PIRSR" id="PIRSR602401-1"/>
    </source>
</evidence>
<sequence>MMPLFVSLFHWFHQHSLLINSFLLSSLLFFLLSFFLGQNKVMQSERKKLTSLPTPPRLPVLGNLHQLSSLAHRSLRSLSEKYGPLMLMYFGCVPTVIVSSAEAAQEVMKTRDLAFASRPNSSMADGLFYNSRDIAFSPYGEYWRQVKRICVLHLLSLKRVQSFRSVREEEVALMIDNIRCAASNMQPVNLGKLLSTLTGDIVCRVAFGRKYSEQEDSSNMFREMMGELAELLGTFPVGDFIPWLRWVDWLRGLDARVRNTSKQIDCFIEKIIKDHLRVKNDGNDDRRDICDFVDVLLSLDKDKDDGMGISLGKDSIKALILDMFAAGTDTTYAVTEWAMAELVRHPKDMKRVQDEVRKVVGLKEKIGEKLLDEMNYLKAVIKEVLRLHPPVPLLVPRQSIEETKLQGYDVPAGTRVMINAWAIARDPRSWERAEEFWPDRFMNSSVDFRGQDFKFIPFGAGRRGCPGIGFAIPTIELSLANLLHHFDWELPDKMKESSLDMSESAGMASHKKVNLFLLAKPRVL</sequence>
<keyword evidence="6" id="KW-0472">Membrane</keyword>
<dbReference type="InterPro" id="IPR001128">
    <property type="entry name" value="Cyt_P450"/>
</dbReference>
<evidence type="ECO:0000256" key="5">
    <source>
        <dbReference type="RuleBase" id="RU000461"/>
    </source>
</evidence>
<evidence type="ECO:0000313" key="8">
    <source>
        <dbReference type="RefSeq" id="XP_010916817.2"/>
    </source>
</evidence>
<evidence type="ECO:0000313" key="7">
    <source>
        <dbReference type="Proteomes" id="UP000504607"/>
    </source>
</evidence>
<name>A0A6I9QYZ5_ELAGV</name>
<gene>
    <name evidence="8" type="primary">LOC105041571</name>
</gene>
<comment type="cofactor">
    <cofactor evidence="4">
        <name>heme</name>
        <dbReference type="ChEBI" id="CHEBI:30413"/>
    </cofactor>
</comment>
<dbReference type="GeneID" id="105041571"/>
<dbReference type="PANTHER" id="PTHR47955:SF15">
    <property type="entry name" value="CYTOCHROME P450 71A2-LIKE"/>
    <property type="match status" value="1"/>
</dbReference>
<keyword evidence="5" id="KW-0560">Oxidoreductase</keyword>
<evidence type="ECO:0000256" key="6">
    <source>
        <dbReference type="SAM" id="Phobius"/>
    </source>
</evidence>
<dbReference type="FunFam" id="1.10.630.10:FF:000011">
    <property type="entry name" value="Cytochrome P450 83B1"/>
    <property type="match status" value="1"/>
</dbReference>
<dbReference type="GO" id="GO:0016705">
    <property type="term" value="F:oxidoreductase activity, acting on paired donors, with incorporation or reduction of molecular oxygen"/>
    <property type="evidence" value="ECO:0007669"/>
    <property type="project" value="InterPro"/>
</dbReference>
<dbReference type="GO" id="GO:0020037">
    <property type="term" value="F:heme binding"/>
    <property type="evidence" value="ECO:0007669"/>
    <property type="project" value="InterPro"/>
</dbReference>
<dbReference type="CDD" id="cd11072">
    <property type="entry name" value="CYP71-like"/>
    <property type="match status" value="1"/>
</dbReference>
<evidence type="ECO:0000256" key="1">
    <source>
        <dbReference type="ARBA" id="ARBA00010617"/>
    </source>
</evidence>
<keyword evidence="5" id="KW-0503">Monooxygenase</keyword>
<keyword evidence="2 4" id="KW-0479">Metal-binding</keyword>
<dbReference type="InParanoid" id="A0A6I9QYZ5"/>
<dbReference type="GO" id="GO:0005506">
    <property type="term" value="F:iron ion binding"/>
    <property type="evidence" value="ECO:0007669"/>
    <property type="project" value="InterPro"/>
</dbReference>
<keyword evidence="7" id="KW-1185">Reference proteome</keyword>